<dbReference type="Proteomes" id="UP000247892">
    <property type="component" value="Unassembled WGS sequence"/>
</dbReference>
<dbReference type="RefSeq" id="WP_110335426.1">
    <property type="nucleotide sequence ID" value="NZ_MASU01000005.1"/>
</dbReference>
<reference evidence="3 4" key="1">
    <citation type="submission" date="2016-07" db="EMBL/GenBank/DDBJ databases">
        <title>Draft genome sequence of Prauserella sp. YIM 121212, isolated from alkaline soil.</title>
        <authorList>
            <person name="Ruckert C."/>
            <person name="Albersmeier A."/>
            <person name="Jiang C.-L."/>
            <person name="Jiang Y."/>
            <person name="Kalinowski J."/>
            <person name="Schneider O."/>
            <person name="Winkler A."/>
            <person name="Zotchev S.B."/>
        </authorList>
    </citation>
    <scope>NUCLEOTIDE SEQUENCE [LARGE SCALE GENOMIC DNA]</scope>
    <source>
        <strain evidence="3 4">YIM 121212</strain>
    </source>
</reference>
<keyword evidence="1" id="KW-0732">Signal</keyword>
<accession>A0A318LLT7</accession>
<comment type="caution">
    <text evidence="3">The sequence shown here is derived from an EMBL/GenBank/DDBJ whole genome shotgun (WGS) entry which is preliminary data.</text>
</comment>
<evidence type="ECO:0000256" key="1">
    <source>
        <dbReference type="SAM" id="SignalP"/>
    </source>
</evidence>
<gene>
    <name evidence="3" type="ORF">BA062_07805</name>
</gene>
<evidence type="ECO:0000259" key="2">
    <source>
        <dbReference type="Pfam" id="PF24837"/>
    </source>
</evidence>
<dbReference type="OrthoDB" id="3393679at2"/>
<evidence type="ECO:0000313" key="4">
    <source>
        <dbReference type="Proteomes" id="UP000247892"/>
    </source>
</evidence>
<feature type="signal peptide" evidence="1">
    <location>
        <begin position="1"/>
        <end position="29"/>
    </location>
</feature>
<proteinExistence type="predicted"/>
<dbReference type="AlphaFoldDB" id="A0A318LLT7"/>
<keyword evidence="4" id="KW-1185">Reference proteome</keyword>
<evidence type="ECO:0000313" key="3">
    <source>
        <dbReference type="EMBL" id="PXY35433.1"/>
    </source>
</evidence>
<feature type="domain" description="AMIN-like" evidence="2">
    <location>
        <begin position="36"/>
        <end position="161"/>
    </location>
</feature>
<dbReference type="InterPro" id="IPR056303">
    <property type="entry name" value="AMIN-like"/>
</dbReference>
<organism evidence="3 4">
    <name type="scientific">Prauserella flavalba</name>
    <dbReference type="NCBI Taxonomy" id="1477506"/>
    <lineage>
        <taxon>Bacteria</taxon>
        <taxon>Bacillati</taxon>
        <taxon>Actinomycetota</taxon>
        <taxon>Actinomycetes</taxon>
        <taxon>Pseudonocardiales</taxon>
        <taxon>Pseudonocardiaceae</taxon>
        <taxon>Prauserella</taxon>
    </lineage>
</organism>
<sequence length="161" mass="16782">MTTLTRRALAALAATLLLLVGVAVSASSAAQPTTPVLTGIRTGLNTGFDRVVLDLSGPRPTVAYRLVDELIADGSGEIVWLTGEHFVAVTATPAAAHDGSGAATYPGPVKFRTRNLRNVMAVAVTGDFEGVLSVGLGTRYRSWVRVFTLGAPTRVVIDIGH</sequence>
<feature type="chain" id="PRO_5016445922" description="AMIN-like domain-containing protein" evidence="1">
    <location>
        <begin position="30"/>
        <end position="161"/>
    </location>
</feature>
<dbReference type="EMBL" id="MASU01000005">
    <property type="protein sequence ID" value="PXY35433.1"/>
    <property type="molecule type" value="Genomic_DNA"/>
</dbReference>
<protein>
    <recommendedName>
        <fullName evidence="2">AMIN-like domain-containing protein</fullName>
    </recommendedName>
</protein>
<name>A0A318LLT7_9PSEU</name>
<dbReference type="Pfam" id="PF24837">
    <property type="entry name" value="AMIN-like"/>
    <property type="match status" value="1"/>
</dbReference>